<accession>A0A0T5NZ07</accession>
<dbReference type="SUPFAM" id="SSF52172">
    <property type="entry name" value="CheY-like"/>
    <property type="match status" value="1"/>
</dbReference>
<feature type="domain" description="Response regulatory" evidence="2">
    <location>
        <begin position="2"/>
        <end position="117"/>
    </location>
</feature>
<dbReference type="PROSITE" id="PS50110">
    <property type="entry name" value="RESPONSE_REGULATORY"/>
    <property type="match status" value="1"/>
</dbReference>
<protein>
    <submittedName>
        <fullName evidence="3">Chemotaxis protein CheY</fullName>
    </submittedName>
</protein>
<dbReference type="SMART" id="SM00448">
    <property type="entry name" value="REC"/>
    <property type="match status" value="1"/>
</dbReference>
<dbReference type="Proteomes" id="UP000051295">
    <property type="component" value="Unassembled WGS sequence"/>
</dbReference>
<dbReference type="InterPro" id="IPR001789">
    <property type="entry name" value="Sig_transdc_resp-reg_receiver"/>
</dbReference>
<proteinExistence type="predicted"/>
<dbReference type="InterPro" id="IPR011006">
    <property type="entry name" value="CheY-like_superfamily"/>
</dbReference>
<dbReference type="GO" id="GO:0000160">
    <property type="term" value="P:phosphorelay signal transduction system"/>
    <property type="evidence" value="ECO:0007669"/>
    <property type="project" value="InterPro"/>
</dbReference>
<keyword evidence="4" id="KW-1185">Reference proteome</keyword>
<dbReference type="EMBL" id="LAXJ01000003">
    <property type="protein sequence ID" value="KRS14116.1"/>
    <property type="molecule type" value="Genomic_DNA"/>
</dbReference>
<evidence type="ECO:0000259" key="2">
    <source>
        <dbReference type="PROSITE" id="PS50110"/>
    </source>
</evidence>
<evidence type="ECO:0000313" key="3">
    <source>
        <dbReference type="EMBL" id="KRS14116.1"/>
    </source>
</evidence>
<sequence length="120" mass="13312">MRVLIVESDAALGRVWQRHLERHGMFVRLEHDQQGALEALGETRCDLMVLDLILTRSSAFAIADEAERRFPGVPILFVSKTSFFSDGSVFGLCANARAFVSTDTPPDDLTAMVEHYARSG</sequence>
<dbReference type="OrthoDB" id="7874292at2"/>
<name>A0A0T5NZ07_9RHOB</name>
<dbReference type="Pfam" id="PF00072">
    <property type="entry name" value="Response_reg"/>
    <property type="match status" value="1"/>
</dbReference>
<evidence type="ECO:0000256" key="1">
    <source>
        <dbReference type="PROSITE-ProRule" id="PRU00169"/>
    </source>
</evidence>
<gene>
    <name evidence="3" type="ORF">XM53_05355</name>
</gene>
<organism evidence="3 4">
    <name type="scientific">Roseovarius atlanticus</name>
    <dbReference type="NCBI Taxonomy" id="1641875"/>
    <lineage>
        <taxon>Bacteria</taxon>
        <taxon>Pseudomonadati</taxon>
        <taxon>Pseudomonadota</taxon>
        <taxon>Alphaproteobacteria</taxon>
        <taxon>Rhodobacterales</taxon>
        <taxon>Roseobacteraceae</taxon>
        <taxon>Roseovarius</taxon>
    </lineage>
</organism>
<evidence type="ECO:0000313" key="4">
    <source>
        <dbReference type="Proteomes" id="UP000051295"/>
    </source>
</evidence>
<feature type="modified residue" description="4-aspartylphosphate" evidence="1">
    <location>
        <position position="51"/>
    </location>
</feature>
<dbReference type="Gene3D" id="3.40.50.2300">
    <property type="match status" value="1"/>
</dbReference>
<dbReference type="PATRIC" id="fig|1641875.4.peg.3096"/>
<dbReference type="STRING" id="1641875.XM53_05355"/>
<comment type="caution">
    <text evidence="3">The sequence shown here is derived from an EMBL/GenBank/DDBJ whole genome shotgun (WGS) entry which is preliminary data.</text>
</comment>
<dbReference type="AlphaFoldDB" id="A0A0T5NZ07"/>
<keyword evidence="1" id="KW-0597">Phosphoprotein</keyword>
<reference evidence="3 4" key="1">
    <citation type="submission" date="2015-04" db="EMBL/GenBank/DDBJ databases">
        <title>The draft genome sequence of Roseovarius sp.R12b.</title>
        <authorList>
            <person name="Li G."/>
            <person name="Lai Q."/>
            <person name="Shao Z."/>
            <person name="Yan P."/>
        </authorList>
    </citation>
    <scope>NUCLEOTIDE SEQUENCE [LARGE SCALE GENOMIC DNA]</scope>
    <source>
        <strain evidence="3 4">R12B</strain>
    </source>
</reference>